<evidence type="ECO:0000313" key="2">
    <source>
        <dbReference type="Proteomes" id="UP000784294"/>
    </source>
</evidence>
<organism evidence="1 2">
    <name type="scientific">Protopolystoma xenopodis</name>
    <dbReference type="NCBI Taxonomy" id="117903"/>
    <lineage>
        <taxon>Eukaryota</taxon>
        <taxon>Metazoa</taxon>
        <taxon>Spiralia</taxon>
        <taxon>Lophotrochozoa</taxon>
        <taxon>Platyhelminthes</taxon>
        <taxon>Monogenea</taxon>
        <taxon>Polyopisthocotylea</taxon>
        <taxon>Polystomatidea</taxon>
        <taxon>Polystomatidae</taxon>
        <taxon>Protopolystoma</taxon>
    </lineage>
</organism>
<evidence type="ECO:0000313" key="1">
    <source>
        <dbReference type="EMBL" id="VEL27237.1"/>
    </source>
</evidence>
<dbReference type="AlphaFoldDB" id="A0A3S5BK46"/>
<name>A0A3S5BK46_9PLAT</name>
<proteinExistence type="predicted"/>
<dbReference type="Proteomes" id="UP000784294">
    <property type="component" value="Unassembled WGS sequence"/>
</dbReference>
<protein>
    <submittedName>
        <fullName evidence="1">Uncharacterized protein</fullName>
    </submittedName>
</protein>
<accession>A0A3S5BK46</accession>
<sequence>MSGARSNPVTSSSGNLFALRNAPSRRLECSESEPRNYSMLPSCEFHQSTSGDEESAVSNFDVGSVVNQNTLF</sequence>
<comment type="caution">
    <text evidence="1">The sequence shown here is derived from an EMBL/GenBank/DDBJ whole genome shotgun (WGS) entry which is preliminary data.</text>
</comment>
<dbReference type="EMBL" id="CAAALY010085828">
    <property type="protein sequence ID" value="VEL27237.1"/>
    <property type="molecule type" value="Genomic_DNA"/>
</dbReference>
<gene>
    <name evidence="1" type="ORF">PXEA_LOCUS20677</name>
</gene>
<reference evidence="1" key="1">
    <citation type="submission" date="2018-11" db="EMBL/GenBank/DDBJ databases">
        <authorList>
            <consortium name="Pathogen Informatics"/>
        </authorList>
    </citation>
    <scope>NUCLEOTIDE SEQUENCE</scope>
</reference>
<keyword evidence="2" id="KW-1185">Reference proteome</keyword>